<dbReference type="Pfam" id="PF17149">
    <property type="entry name" value="CHASE5"/>
    <property type="match status" value="1"/>
</dbReference>
<keyword evidence="2" id="KW-1133">Transmembrane helix</keyword>
<keyword evidence="5" id="KW-1185">Reference proteome</keyword>
<reference evidence="4 5" key="1">
    <citation type="submission" date="2018-11" db="EMBL/GenBank/DDBJ databases">
        <title>Genomic Encyclopedia of Type Strains, Phase IV (KMG-IV): sequencing the most valuable type-strain genomes for metagenomic binning, comparative biology and taxonomic classification.</title>
        <authorList>
            <person name="Goeker M."/>
        </authorList>
    </citation>
    <scope>NUCLEOTIDE SEQUENCE [LARGE SCALE GENOMIC DNA]</scope>
    <source>
        <strain evidence="4 5">DSM 21945</strain>
    </source>
</reference>
<dbReference type="InterPro" id="IPR033414">
    <property type="entry name" value="Sensor_dom"/>
</dbReference>
<feature type="transmembrane region" description="Helical" evidence="2">
    <location>
        <begin position="12"/>
        <end position="34"/>
    </location>
</feature>
<dbReference type="Proteomes" id="UP000268033">
    <property type="component" value="Unassembled WGS sequence"/>
</dbReference>
<feature type="domain" description="Periplasmic sensor" evidence="3">
    <location>
        <begin position="36"/>
        <end position="135"/>
    </location>
</feature>
<name>A0A3N1NYB6_9GAMM</name>
<evidence type="ECO:0000256" key="2">
    <source>
        <dbReference type="SAM" id="Phobius"/>
    </source>
</evidence>
<dbReference type="STRING" id="584787.GCA_001247655_01052"/>
<proteinExistence type="predicted"/>
<evidence type="ECO:0000259" key="3">
    <source>
        <dbReference type="Pfam" id="PF17149"/>
    </source>
</evidence>
<feature type="coiled-coil region" evidence="1">
    <location>
        <begin position="213"/>
        <end position="247"/>
    </location>
</feature>
<dbReference type="RefSeq" id="WP_123421746.1">
    <property type="nucleotide sequence ID" value="NZ_RJUL01000006.1"/>
</dbReference>
<gene>
    <name evidence="4" type="ORF">EDC28_10681</name>
</gene>
<accession>A0A3N1NYB6</accession>
<keyword evidence="2" id="KW-0812">Transmembrane</keyword>
<keyword evidence="2" id="KW-0472">Membrane</keyword>
<keyword evidence="1" id="KW-0175">Coiled coil</keyword>
<sequence>MNLRRLPLGTRFLWSVMLYSSVLTLLFVLVNLYARYQQELTELRQRVDQIESITLPALAQSVWDLNQSQVELQLKGITRIPDVVSARLVTTEGTITTLGHPGRKDNMVLFAVRRATQELGQLEVGVSYQRIYDELWQHAEVLVLTQGVKTFLVSLLMVMLVGRMITRHLEDLSLQIKEGKSRFALTRQGDEKDELATLVEALNQLSQERERQLFALADSKAELDNQHKRLEAEVARQTQVLRKESELAVMMGELAANLLEQRFEDLDRVLQQTLTLLGRKLGLKSLTLFEQVLVRAHWPEAEPVWPLWSAPEAQRVLRAGQHFFDPAQGVLALPLKDQGLNRGALMVTGSLDEQWMNTYFNHLHRFTSFVAALLARQQSTQLFTPIGWQREQQQQQWQDERQGRTALAALAANQAEAGGFLTVILWEFSGRGELPADRFAELRSAISHGMPDTLFVKLSQRLLMVALAGPGPQAIDTLAKALMSELRSLAKPLEVHAGGFCLQVRAALPYEQLMEMADRALFQARSQAGGCFIETSSD</sequence>
<evidence type="ECO:0000256" key="1">
    <source>
        <dbReference type="SAM" id="Coils"/>
    </source>
</evidence>
<protein>
    <submittedName>
        <fullName evidence="4">Signal transduction protein with periplasmic or extracellular sensor domain</fullName>
    </submittedName>
</protein>
<dbReference type="AlphaFoldDB" id="A0A3N1NYB6"/>
<evidence type="ECO:0000313" key="4">
    <source>
        <dbReference type="EMBL" id="ROQ24834.1"/>
    </source>
</evidence>
<evidence type="ECO:0000313" key="5">
    <source>
        <dbReference type="Proteomes" id="UP000268033"/>
    </source>
</evidence>
<dbReference type="EMBL" id="RJUL01000006">
    <property type="protein sequence ID" value="ROQ24834.1"/>
    <property type="molecule type" value="Genomic_DNA"/>
</dbReference>
<comment type="caution">
    <text evidence="4">The sequence shown here is derived from an EMBL/GenBank/DDBJ whole genome shotgun (WGS) entry which is preliminary data.</text>
</comment>
<organism evidence="4 5">
    <name type="scientific">Gallaecimonas pentaromativorans</name>
    <dbReference type="NCBI Taxonomy" id="584787"/>
    <lineage>
        <taxon>Bacteria</taxon>
        <taxon>Pseudomonadati</taxon>
        <taxon>Pseudomonadota</taxon>
        <taxon>Gammaproteobacteria</taxon>
        <taxon>Enterobacterales</taxon>
        <taxon>Gallaecimonadaceae</taxon>
        <taxon>Gallaecimonas</taxon>
    </lineage>
</organism>